<dbReference type="AlphaFoldDB" id="A0A836C3X7"/>
<dbReference type="PANTHER" id="PTHR14614:SF109">
    <property type="entry name" value="RIBOSOMAL LYSINE N-METHYLTRANSFERASE 5"/>
    <property type="match status" value="1"/>
</dbReference>
<feature type="compositionally biased region" description="Low complexity" evidence="1">
    <location>
        <begin position="1"/>
        <end position="15"/>
    </location>
</feature>
<feature type="region of interest" description="Disordered" evidence="1">
    <location>
        <begin position="149"/>
        <end position="176"/>
    </location>
</feature>
<dbReference type="OrthoDB" id="413520at2759"/>
<name>A0A836C3X7_9CHLO</name>
<feature type="region of interest" description="Disordered" evidence="1">
    <location>
        <begin position="78"/>
        <end position="97"/>
    </location>
</feature>
<feature type="region of interest" description="Disordered" evidence="1">
    <location>
        <begin position="1"/>
        <end position="25"/>
    </location>
</feature>
<evidence type="ECO:0000313" key="2">
    <source>
        <dbReference type="EMBL" id="KAG2498268.1"/>
    </source>
</evidence>
<feature type="compositionally biased region" description="Pro residues" evidence="1">
    <location>
        <begin position="209"/>
        <end position="230"/>
    </location>
</feature>
<evidence type="ECO:0000256" key="1">
    <source>
        <dbReference type="SAM" id="MobiDB-lite"/>
    </source>
</evidence>
<dbReference type="Gene3D" id="3.40.50.150">
    <property type="entry name" value="Vaccinia Virus protein VP39"/>
    <property type="match status" value="1"/>
</dbReference>
<accession>A0A836C3X7</accession>
<dbReference type="EMBL" id="JAEHOE010000011">
    <property type="protein sequence ID" value="KAG2498268.1"/>
    <property type="molecule type" value="Genomic_DNA"/>
</dbReference>
<proteinExistence type="predicted"/>
<organism evidence="2 3">
    <name type="scientific">Edaphochlamys debaryana</name>
    <dbReference type="NCBI Taxonomy" id="47281"/>
    <lineage>
        <taxon>Eukaryota</taxon>
        <taxon>Viridiplantae</taxon>
        <taxon>Chlorophyta</taxon>
        <taxon>core chlorophytes</taxon>
        <taxon>Chlorophyceae</taxon>
        <taxon>CS clade</taxon>
        <taxon>Chlamydomonadales</taxon>
        <taxon>Chlamydomonadales incertae sedis</taxon>
        <taxon>Edaphochlamys</taxon>
    </lineage>
</organism>
<feature type="compositionally biased region" description="Gly residues" evidence="1">
    <location>
        <begin position="150"/>
        <end position="168"/>
    </location>
</feature>
<dbReference type="CDD" id="cd02440">
    <property type="entry name" value="AdoMet_MTases"/>
    <property type="match status" value="1"/>
</dbReference>
<dbReference type="Pfam" id="PF10294">
    <property type="entry name" value="Methyltransf_16"/>
    <property type="match status" value="1"/>
</dbReference>
<dbReference type="SUPFAM" id="SSF53335">
    <property type="entry name" value="S-adenosyl-L-methionine-dependent methyltransferases"/>
    <property type="match status" value="1"/>
</dbReference>
<dbReference type="PANTHER" id="PTHR14614">
    <property type="entry name" value="HEPATOCELLULAR CARCINOMA-ASSOCIATED ANTIGEN"/>
    <property type="match status" value="1"/>
</dbReference>
<keyword evidence="3" id="KW-1185">Reference proteome</keyword>
<feature type="region of interest" description="Disordered" evidence="1">
    <location>
        <begin position="204"/>
        <end position="237"/>
    </location>
</feature>
<dbReference type="InterPro" id="IPR019410">
    <property type="entry name" value="Methyltransf_16"/>
</dbReference>
<evidence type="ECO:0000313" key="3">
    <source>
        <dbReference type="Proteomes" id="UP000612055"/>
    </source>
</evidence>
<dbReference type="Proteomes" id="UP000612055">
    <property type="component" value="Unassembled WGS sequence"/>
</dbReference>
<gene>
    <name evidence="2" type="ORF">HYH03_004017</name>
</gene>
<sequence>MAAETPCAELAAAEPSPEELARAEAEAAAAEAAAVEAAAAAAAAEAAAAAAAAEAAAAAAAAEAAAAAAADAAAADAELERRVEEEQAAEALSDGEEATAPKDWQRFYMGFHDRFVNDCVLELRGGRVRVALAQAPSAKVAAKVAAQRAAGGGKGGKGGGGKGKGQGQGMELDKASDPALTGTTVWDGAVVLSHFLTETSVLARNAAPGPGPSRQPGGPPQAPAGPPQAPAGPSQAPEPYAYSGLALPTVLELGAGTGAVSLALATCRAAASVTCTDLEDLLPHLRANVARNGALLPPGRLSLQALRWGPEGEADVQALGPVRPPYDMIVGSDLIYYSYTPETPHSQLLLWTLRRLSGPHTTVFLSLSLHHNPEEVEQFLGWAAEWFHVLRLRRSIPEEWRVPDVLVVRLTPRRTKLGHPGAEAAAAVGEAGVVPGDKAAAGAAGEARC</sequence>
<dbReference type="InterPro" id="IPR029063">
    <property type="entry name" value="SAM-dependent_MTases_sf"/>
</dbReference>
<comment type="caution">
    <text evidence="2">The sequence shown here is derived from an EMBL/GenBank/DDBJ whole genome shotgun (WGS) entry which is preliminary data.</text>
</comment>
<protein>
    <submittedName>
        <fullName evidence="2">Uncharacterized protein</fullName>
    </submittedName>
</protein>
<reference evidence="2" key="1">
    <citation type="journal article" date="2020" name="bioRxiv">
        <title>Comparative genomics of Chlamydomonas.</title>
        <authorList>
            <person name="Craig R.J."/>
            <person name="Hasan A.R."/>
            <person name="Ness R.W."/>
            <person name="Keightley P.D."/>
        </authorList>
    </citation>
    <scope>NUCLEOTIDE SEQUENCE</scope>
    <source>
        <strain evidence="2">CCAP 11/70</strain>
    </source>
</reference>